<name>A0A3P3DVS4_9RHOB</name>
<proteinExistence type="predicted"/>
<gene>
    <name evidence="2" type="ORF">EG244_01880</name>
</gene>
<feature type="region of interest" description="Disordered" evidence="1">
    <location>
        <begin position="1"/>
        <end position="22"/>
    </location>
</feature>
<accession>A0A3P3DVS4</accession>
<comment type="caution">
    <text evidence="2">The sequence shown here is derived from an EMBL/GenBank/DDBJ whole genome shotgun (WGS) entry which is preliminary data.</text>
</comment>
<dbReference type="OrthoDB" id="9805807at2"/>
<dbReference type="AlphaFoldDB" id="A0A3P3DVS4"/>
<dbReference type="SUPFAM" id="SSF53383">
    <property type="entry name" value="PLP-dependent transferases"/>
    <property type="match status" value="1"/>
</dbReference>
<dbReference type="EMBL" id="RRAZ01000002">
    <property type="protein sequence ID" value="RRH78289.1"/>
    <property type="molecule type" value="Genomic_DNA"/>
</dbReference>
<evidence type="ECO:0000313" key="2">
    <source>
        <dbReference type="EMBL" id="RRH78289.1"/>
    </source>
</evidence>
<dbReference type="InterPro" id="IPR015424">
    <property type="entry name" value="PyrdxlP-dep_Trfase"/>
</dbReference>
<organism evidence="2 3">
    <name type="scientific">Falsigemmobacter faecalis</name>
    <dbReference type="NCBI Taxonomy" id="2488730"/>
    <lineage>
        <taxon>Bacteria</taxon>
        <taxon>Pseudomonadati</taxon>
        <taxon>Pseudomonadota</taxon>
        <taxon>Alphaproteobacteria</taxon>
        <taxon>Rhodobacterales</taxon>
        <taxon>Paracoccaceae</taxon>
        <taxon>Falsigemmobacter</taxon>
    </lineage>
</organism>
<evidence type="ECO:0000313" key="3">
    <source>
        <dbReference type="Proteomes" id="UP000282125"/>
    </source>
</evidence>
<dbReference type="Proteomes" id="UP000282125">
    <property type="component" value="Unassembled WGS sequence"/>
</dbReference>
<reference evidence="2 3" key="1">
    <citation type="submission" date="2018-11" db="EMBL/GenBank/DDBJ databases">
        <title>Gemmobacter sp. nov., YIM 102744-1 draft genome.</title>
        <authorList>
            <person name="Li G."/>
            <person name="Jiang Y."/>
        </authorList>
    </citation>
    <scope>NUCLEOTIDE SEQUENCE [LARGE SCALE GENOMIC DNA]</scope>
    <source>
        <strain evidence="2 3">YIM 102744-1</strain>
    </source>
</reference>
<evidence type="ECO:0000256" key="1">
    <source>
        <dbReference type="SAM" id="MobiDB-lite"/>
    </source>
</evidence>
<keyword evidence="3" id="KW-1185">Reference proteome</keyword>
<dbReference type="InterPro" id="IPR015421">
    <property type="entry name" value="PyrdxlP-dep_Trfase_major"/>
</dbReference>
<protein>
    <submittedName>
        <fullName evidence="2">Uncharacterized protein</fullName>
    </submittedName>
</protein>
<dbReference type="Gene3D" id="3.40.640.10">
    <property type="entry name" value="Type I PLP-dependent aspartate aminotransferase-like (Major domain)"/>
    <property type="match status" value="1"/>
</dbReference>
<sequence length="85" mass="8752">MRRARRRLGPAAPRKNPGLTPANPILRLTDLAAIAAEIPVDSTLATQPLQLAANFEVHSLAKQVCGHGDALGGAVIVTDPLPGAA</sequence>